<dbReference type="PANTHER" id="PTHR30426">
    <property type="entry name" value="4-HYDROXY-3-METHYLBUT-2-ENYL DIPHOSPHATE REDUCTASE"/>
    <property type="match status" value="1"/>
</dbReference>
<dbReference type="GO" id="GO:0046872">
    <property type="term" value="F:metal ion binding"/>
    <property type="evidence" value="ECO:0007669"/>
    <property type="project" value="UniProtKB-KW"/>
</dbReference>
<dbReference type="NCBIfam" id="TIGR00216">
    <property type="entry name" value="ispH_lytB"/>
    <property type="match status" value="1"/>
</dbReference>
<dbReference type="OrthoDB" id="9804068at2"/>
<evidence type="ECO:0000256" key="1">
    <source>
        <dbReference type="ARBA" id="ARBA00022485"/>
    </source>
</evidence>
<feature type="binding site" evidence="5">
    <location>
        <position position="278"/>
    </location>
    <ligand>
        <name>dimethylallyl diphosphate</name>
        <dbReference type="ChEBI" id="CHEBI:57623"/>
    </ligand>
</feature>
<dbReference type="GO" id="GO:0019288">
    <property type="term" value="P:isopentenyl diphosphate biosynthetic process, methylerythritol 4-phosphate pathway"/>
    <property type="evidence" value="ECO:0007669"/>
    <property type="project" value="UniProtKB-UniRule"/>
</dbReference>
<protein>
    <recommendedName>
        <fullName evidence="5">4-hydroxy-3-methylbut-2-enyl diphosphate reductase</fullName>
        <shortName evidence="5">HMBPP reductase</shortName>
        <ecNumber evidence="5">1.17.7.4</ecNumber>
    </recommendedName>
</protein>
<keyword evidence="1 5" id="KW-0004">4Fe-4S</keyword>
<feature type="binding site" evidence="5">
    <location>
        <position position="236"/>
    </location>
    <ligand>
        <name>dimethylallyl diphosphate</name>
        <dbReference type="ChEBI" id="CHEBI:57623"/>
    </ligand>
</feature>
<feature type="binding site" evidence="5">
    <location>
        <position position="234"/>
    </location>
    <ligand>
        <name>(2E)-4-hydroxy-3-methylbut-2-enyl diphosphate</name>
        <dbReference type="ChEBI" id="CHEBI:128753"/>
    </ligand>
</feature>
<feature type="binding site" evidence="5">
    <location>
        <position position="206"/>
    </location>
    <ligand>
        <name>[4Fe-4S] cluster</name>
        <dbReference type="ChEBI" id="CHEBI:49883"/>
    </ligand>
</feature>
<dbReference type="NCBIfam" id="NF002188">
    <property type="entry name" value="PRK01045.1-2"/>
    <property type="match status" value="1"/>
</dbReference>
<feature type="binding site" evidence="5">
    <location>
        <position position="236"/>
    </location>
    <ligand>
        <name>isopentenyl diphosphate</name>
        <dbReference type="ChEBI" id="CHEBI:128769"/>
    </ligand>
</feature>
<comment type="pathway">
    <text evidence="5">Isoprenoid biosynthesis; dimethylallyl diphosphate biosynthesis; dimethylallyl diphosphate from (2E)-4-hydroxy-3-methylbutenyl diphosphate: step 1/1.</text>
</comment>
<evidence type="ECO:0000256" key="2">
    <source>
        <dbReference type="ARBA" id="ARBA00022723"/>
    </source>
</evidence>
<keyword evidence="4 5" id="KW-0411">Iron-sulfur</keyword>
<dbReference type="RefSeq" id="WP_153974874.1">
    <property type="nucleotide sequence ID" value="NZ_CP039268.1"/>
</dbReference>
<keyword evidence="5" id="KW-0414">Isoprene biosynthesis</keyword>
<comment type="function">
    <text evidence="5">Catalyzes the conversion of 1-hydroxy-2-methyl-2-(E)-butenyl 4-diphosphate (HMBPP) into a mixture of isopentenyl diphosphate (IPP) and dimethylallyl diphosphate (DMAPP). Acts in the terminal step of the DOXP/MEP pathway for isoprenoid precursor biosynthesis.</text>
</comment>
<feature type="binding site" evidence="5">
    <location>
        <position position="176"/>
    </location>
    <ligand>
        <name>(2E)-4-hydroxy-3-methylbut-2-enyl diphosphate</name>
        <dbReference type="ChEBI" id="CHEBI:128753"/>
    </ligand>
</feature>
<dbReference type="GO" id="GO:0016114">
    <property type="term" value="P:terpenoid biosynthetic process"/>
    <property type="evidence" value="ECO:0007669"/>
    <property type="project" value="UniProtKB-UniRule"/>
</dbReference>
<evidence type="ECO:0000313" key="7">
    <source>
        <dbReference type="Proteomes" id="UP000426424"/>
    </source>
</evidence>
<proteinExistence type="inferred from homology"/>
<feature type="binding site" evidence="5">
    <location>
        <position position="235"/>
    </location>
    <ligand>
        <name>isopentenyl diphosphate</name>
        <dbReference type="ChEBI" id="CHEBI:128769"/>
    </ligand>
</feature>
<feature type="binding site" evidence="5">
    <location>
        <position position="235"/>
    </location>
    <ligand>
        <name>dimethylallyl diphosphate</name>
        <dbReference type="ChEBI" id="CHEBI:57623"/>
    </ligand>
</feature>
<feature type="binding site" evidence="5">
    <location>
        <position position="48"/>
    </location>
    <ligand>
        <name>(2E)-4-hydroxy-3-methylbut-2-enyl diphosphate</name>
        <dbReference type="ChEBI" id="CHEBI:128753"/>
    </ligand>
</feature>
<keyword evidence="5 6" id="KW-0560">Oxidoreductase</keyword>
<dbReference type="UniPathway" id="UPA00056">
    <property type="reaction ID" value="UER00097"/>
</dbReference>
<dbReference type="Gene3D" id="3.40.50.11270">
    <property type="match status" value="1"/>
</dbReference>
<comment type="catalytic activity">
    <reaction evidence="5">
        <text>isopentenyl diphosphate + 2 oxidized [2Fe-2S]-[ferredoxin] + H2O = (2E)-4-hydroxy-3-methylbut-2-enyl diphosphate + 2 reduced [2Fe-2S]-[ferredoxin] + 2 H(+)</text>
        <dbReference type="Rhea" id="RHEA:24488"/>
        <dbReference type="Rhea" id="RHEA-COMP:10000"/>
        <dbReference type="Rhea" id="RHEA-COMP:10001"/>
        <dbReference type="ChEBI" id="CHEBI:15377"/>
        <dbReference type="ChEBI" id="CHEBI:15378"/>
        <dbReference type="ChEBI" id="CHEBI:33737"/>
        <dbReference type="ChEBI" id="CHEBI:33738"/>
        <dbReference type="ChEBI" id="CHEBI:128753"/>
        <dbReference type="ChEBI" id="CHEBI:128769"/>
        <dbReference type="EC" id="1.17.7.4"/>
    </reaction>
</comment>
<feature type="binding site" evidence="5">
    <location>
        <position position="234"/>
    </location>
    <ligand>
        <name>dimethylallyl diphosphate</name>
        <dbReference type="ChEBI" id="CHEBI:57623"/>
    </ligand>
</feature>
<feature type="binding site" evidence="5">
    <location>
        <position position="278"/>
    </location>
    <ligand>
        <name>isopentenyl diphosphate</name>
        <dbReference type="ChEBI" id="CHEBI:128769"/>
    </ligand>
</feature>
<dbReference type="NCBIfam" id="NF002190">
    <property type="entry name" value="PRK01045.1-4"/>
    <property type="match status" value="1"/>
</dbReference>
<comment type="cofactor">
    <cofactor evidence="5">
        <name>[4Fe-4S] cluster</name>
        <dbReference type="ChEBI" id="CHEBI:49883"/>
    </cofactor>
    <text evidence="5">Binds 1 [4Fe-4S] cluster per subunit.</text>
</comment>
<feature type="binding site" evidence="5">
    <location>
        <position position="81"/>
    </location>
    <ligand>
        <name>dimethylallyl diphosphate</name>
        <dbReference type="ChEBI" id="CHEBI:57623"/>
    </ligand>
</feature>
<gene>
    <name evidence="5 6" type="primary">ispH</name>
    <name evidence="6" type="synonym">lytB</name>
    <name evidence="6" type="ORF">E6P07_06600</name>
</gene>
<dbReference type="GO" id="GO:0051539">
    <property type="term" value="F:4 iron, 4 sulfur cluster binding"/>
    <property type="evidence" value="ECO:0007669"/>
    <property type="project" value="UniProtKB-UniRule"/>
</dbReference>
<accession>A0A6I6E812</accession>
<dbReference type="Proteomes" id="UP000426424">
    <property type="component" value="Chromosome"/>
</dbReference>
<feature type="binding site" evidence="5">
    <location>
        <position position="131"/>
    </location>
    <ligand>
        <name>isopentenyl diphosphate</name>
        <dbReference type="ChEBI" id="CHEBI:128769"/>
    </ligand>
</feature>
<dbReference type="PANTHER" id="PTHR30426:SF0">
    <property type="entry name" value="4-HYDROXY-3-METHYLBUT-2-ENYL DIPHOSPHATE REDUCTASE"/>
    <property type="match status" value="1"/>
</dbReference>
<feature type="binding site" evidence="5">
    <location>
        <position position="235"/>
    </location>
    <ligand>
        <name>(2E)-4-hydroxy-3-methylbut-2-enyl diphosphate</name>
        <dbReference type="ChEBI" id="CHEBI:128753"/>
    </ligand>
</feature>
<evidence type="ECO:0000313" key="6">
    <source>
        <dbReference type="EMBL" id="QGU32678.1"/>
    </source>
</evidence>
<feature type="binding site" evidence="5">
    <location>
        <position position="19"/>
    </location>
    <ligand>
        <name>[4Fe-4S] cluster</name>
        <dbReference type="ChEBI" id="CHEBI:49883"/>
    </ligand>
</feature>
<feature type="binding site" evidence="5">
    <location>
        <position position="131"/>
    </location>
    <ligand>
        <name>(2E)-4-hydroxy-3-methylbut-2-enyl diphosphate</name>
        <dbReference type="ChEBI" id="CHEBI:128753"/>
    </ligand>
</feature>
<feature type="binding site" evidence="5">
    <location>
        <position position="81"/>
    </location>
    <ligand>
        <name>isopentenyl diphosphate</name>
        <dbReference type="ChEBI" id="CHEBI:128769"/>
    </ligand>
</feature>
<feature type="active site" description="Proton donor" evidence="5">
    <location>
        <position position="133"/>
    </location>
</feature>
<feature type="binding site" evidence="5">
    <location>
        <position position="234"/>
    </location>
    <ligand>
        <name>isopentenyl diphosphate</name>
        <dbReference type="ChEBI" id="CHEBI:128769"/>
    </ligand>
</feature>
<dbReference type="KEGG" id="ttp:E6P07_06600"/>
<evidence type="ECO:0000256" key="3">
    <source>
        <dbReference type="ARBA" id="ARBA00023004"/>
    </source>
</evidence>
<feature type="binding site" evidence="5">
    <location>
        <position position="131"/>
    </location>
    <ligand>
        <name>dimethylallyl diphosphate</name>
        <dbReference type="ChEBI" id="CHEBI:57623"/>
    </ligand>
</feature>
<dbReference type="GO" id="GO:0051745">
    <property type="term" value="F:4-hydroxy-3-methylbut-2-enyl diphosphate reductase activity"/>
    <property type="evidence" value="ECO:0007669"/>
    <property type="project" value="UniProtKB-UniRule"/>
</dbReference>
<evidence type="ECO:0000256" key="5">
    <source>
        <dbReference type="HAMAP-Rule" id="MF_00191"/>
    </source>
</evidence>
<evidence type="ECO:0000256" key="4">
    <source>
        <dbReference type="ARBA" id="ARBA00023014"/>
    </source>
</evidence>
<name>A0A6I6E812_THETI</name>
<comment type="similarity">
    <text evidence="5">Belongs to the IspH family.</text>
</comment>
<dbReference type="CDD" id="cd13944">
    <property type="entry name" value="lytB_ispH"/>
    <property type="match status" value="1"/>
</dbReference>
<feature type="binding site" evidence="5">
    <location>
        <position position="48"/>
    </location>
    <ligand>
        <name>dimethylallyl diphosphate</name>
        <dbReference type="ChEBI" id="CHEBI:57623"/>
    </ligand>
</feature>
<feature type="binding site" evidence="5">
    <location>
        <position position="278"/>
    </location>
    <ligand>
        <name>(2E)-4-hydroxy-3-methylbut-2-enyl diphosphate</name>
        <dbReference type="ChEBI" id="CHEBI:128753"/>
    </ligand>
</feature>
<dbReference type="GO" id="GO:0050992">
    <property type="term" value="P:dimethylallyl diphosphate biosynthetic process"/>
    <property type="evidence" value="ECO:0007669"/>
    <property type="project" value="UniProtKB-UniRule"/>
</dbReference>
<feature type="binding site" evidence="5">
    <location>
        <position position="81"/>
    </location>
    <ligand>
        <name>(2E)-4-hydroxy-3-methylbut-2-enyl diphosphate</name>
        <dbReference type="ChEBI" id="CHEBI:128753"/>
    </ligand>
</feature>
<reference evidence="6 7" key="1">
    <citation type="submission" date="2019-12" db="EMBL/GenBank/DDBJ databases">
        <title>The complete genome of the thermophilic, anoxygenic phototrophic gammaproteobacterium Thermochromatium tepidum.</title>
        <authorList>
            <person name="Sattley W.M."/>
            <person name="Swingley W.D."/>
            <person name="Burchell B.M."/>
            <person name="Gurbani S.A."/>
            <person name="Kujawa C.M."/>
            <person name="Nuccio D.A."/>
            <person name="Schladweiler J."/>
            <person name="Shaffer K.N."/>
            <person name="Stokes L.M."/>
            <person name="Touchman J.W."/>
            <person name="Blankenship R.E."/>
            <person name="Madigan M.T."/>
        </authorList>
    </citation>
    <scope>NUCLEOTIDE SEQUENCE [LARGE SCALE GENOMIC DNA]</scope>
    <source>
        <strain evidence="6 7">ATCC 43061</strain>
    </source>
</reference>
<keyword evidence="2 5" id="KW-0479">Metal-binding</keyword>
<keyword evidence="7" id="KW-1185">Reference proteome</keyword>
<comment type="pathway">
    <text evidence="5">Isoprenoid biosynthesis; isopentenyl diphosphate biosynthesis via DXP pathway; isopentenyl diphosphate from 1-deoxy-D-xylulose 5-phosphate: step 6/6.</text>
</comment>
<feature type="binding site" evidence="5">
    <location>
        <position position="48"/>
    </location>
    <ligand>
        <name>isopentenyl diphosphate</name>
        <dbReference type="ChEBI" id="CHEBI:128769"/>
    </ligand>
</feature>
<sequence>MTSNQHALSIELANPRGFCAGVDRAIAIVERVLERYGAPIYVRHEVVHNRFVVDGLRERGAIFIEELDEVPDNATLIFSAHGVPQGVRQAAEARGLRVFDATCPLVTKVHLEVARHCKNGVSVILIGHRGHPEVEGTLGQFVESIDGAAMHLVEKAADVESLVVADPERLAYVTQTTLSIDDSREIIAALQARFPAIQGPKKSDICYATQNRQDAVRDLAQRCDLMLVVGSPNSSNSNRLRELAERQGCSAYLIDGPEDIQRDWLDGRARIGVTAGASAPEILVERVIAQLKEWGAGEVIEQDGIREQVVFALPRELAQDS</sequence>
<organism evidence="6 7">
    <name type="scientific">Thermochromatium tepidum ATCC 43061</name>
    <dbReference type="NCBI Taxonomy" id="316276"/>
    <lineage>
        <taxon>Bacteria</taxon>
        <taxon>Pseudomonadati</taxon>
        <taxon>Pseudomonadota</taxon>
        <taxon>Gammaproteobacteria</taxon>
        <taxon>Chromatiales</taxon>
        <taxon>Chromatiaceae</taxon>
        <taxon>Thermochromatium</taxon>
    </lineage>
</organism>
<feature type="binding site" evidence="5">
    <location>
        <position position="236"/>
    </location>
    <ligand>
        <name>(2E)-4-hydroxy-3-methylbut-2-enyl diphosphate</name>
        <dbReference type="ChEBI" id="CHEBI:128753"/>
    </ligand>
</feature>
<dbReference type="EC" id="1.17.7.4" evidence="5"/>
<dbReference type="Gene3D" id="3.40.1010.20">
    <property type="entry name" value="4-hydroxy-3-methylbut-2-enyl diphosphate reductase, catalytic domain"/>
    <property type="match status" value="2"/>
</dbReference>
<dbReference type="AlphaFoldDB" id="A0A6I6E812"/>
<comment type="catalytic activity">
    <reaction evidence="5">
        <text>dimethylallyl diphosphate + 2 oxidized [2Fe-2S]-[ferredoxin] + H2O = (2E)-4-hydroxy-3-methylbut-2-enyl diphosphate + 2 reduced [2Fe-2S]-[ferredoxin] + 2 H(+)</text>
        <dbReference type="Rhea" id="RHEA:24825"/>
        <dbReference type="Rhea" id="RHEA-COMP:10000"/>
        <dbReference type="Rhea" id="RHEA-COMP:10001"/>
        <dbReference type="ChEBI" id="CHEBI:15377"/>
        <dbReference type="ChEBI" id="CHEBI:15378"/>
        <dbReference type="ChEBI" id="CHEBI:33737"/>
        <dbReference type="ChEBI" id="CHEBI:33738"/>
        <dbReference type="ChEBI" id="CHEBI:57623"/>
        <dbReference type="ChEBI" id="CHEBI:128753"/>
        <dbReference type="EC" id="1.17.7.4"/>
    </reaction>
</comment>
<feature type="binding site" evidence="5">
    <location>
        <position position="103"/>
    </location>
    <ligand>
        <name>[4Fe-4S] cluster</name>
        <dbReference type="ChEBI" id="CHEBI:49883"/>
    </ligand>
</feature>
<keyword evidence="3 5" id="KW-0408">Iron</keyword>
<dbReference type="InterPro" id="IPR003451">
    <property type="entry name" value="LytB/IspH"/>
</dbReference>
<dbReference type="HAMAP" id="MF_00191">
    <property type="entry name" value="IspH"/>
    <property type="match status" value="1"/>
</dbReference>
<dbReference type="Pfam" id="PF02401">
    <property type="entry name" value="LYTB"/>
    <property type="match status" value="1"/>
</dbReference>
<dbReference type="EMBL" id="CP039268">
    <property type="protein sequence ID" value="QGU32678.1"/>
    <property type="molecule type" value="Genomic_DNA"/>
</dbReference>
<dbReference type="UniPathway" id="UPA00059">
    <property type="reaction ID" value="UER00105"/>
</dbReference>